<evidence type="ECO:0000256" key="1">
    <source>
        <dbReference type="ARBA" id="ARBA00022714"/>
    </source>
</evidence>
<evidence type="ECO:0000256" key="4">
    <source>
        <dbReference type="ARBA" id="ARBA00023014"/>
    </source>
</evidence>
<keyword evidence="4" id="KW-0411">Iron-sulfur</keyword>
<dbReference type="PROSITE" id="PS51296">
    <property type="entry name" value="RIESKE"/>
    <property type="match status" value="1"/>
</dbReference>
<dbReference type="InterPro" id="IPR036922">
    <property type="entry name" value="Rieske_2Fe-2S_sf"/>
</dbReference>
<keyword evidence="1" id="KW-0001">2Fe-2S</keyword>
<dbReference type="PANTHER" id="PTHR40261">
    <property type="match status" value="1"/>
</dbReference>
<keyword evidence="7" id="KW-1185">Reference proteome</keyword>
<feature type="domain" description="Rieske" evidence="5">
    <location>
        <begin position="10"/>
        <end position="116"/>
    </location>
</feature>
<accession>A0A4R3UBY7</accession>
<dbReference type="GO" id="GO:0046872">
    <property type="term" value="F:metal ion binding"/>
    <property type="evidence" value="ECO:0007669"/>
    <property type="project" value="UniProtKB-KW"/>
</dbReference>
<evidence type="ECO:0000259" key="5">
    <source>
        <dbReference type="PROSITE" id="PS51296"/>
    </source>
</evidence>
<dbReference type="RefSeq" id="WP_132576540.1">
    <property type="nucleotide sequence ID" value="NZ_CBCSGL010000103.1"/>
</dbReference>
<keyword evidence="2" id="KW-0479">Metal-binding</keyword>
<dbReference type="SUPFAM" id="SSF50022">
    <property type="entry name" value="ISP domain"/>
    <property type="match status" value="1"/>
</dbReference>
<keyword evidence="3" id="KW-0408">Iron</keyword>
<comment type="caution">
    <text evidence="6">The sequence shown here is derived from an EMBL/GenBank/DDBJ whole genome shotgun (WGS) entry which is preliminary data.</text>
</comment>
<dbReference type="GO" id="GO:0051537">
    <property type="term" value="F:2 iron, 2 sulfur cluster binding"/>
    <property type="evidence" value="ECO:0007669"/>
    <property type="project" value="UniProtKB-KW"/>
</dbReference>
<protein>
    <submittedName>
        <fullName evidence="6">Nitrite reductase/ring-hydroxylating ferredoxin subunit</fullName>
    </submittedName>
</protein>
<evidence type="ECO:0000256" key="2">
    <source>
        <dbReference type="ARBA" id="ARBA00022723"/>
    </source>
</evidence>
<dbReference type="Pfam" id="PF00355">
    <property type="entry name" value="Rieske"/>
    <property type="match status" value="1"/>
</dbReference>
<reference evidence="6 7" key="1">
    <citation type="submission" date="2019-03" db="EMBL/GenBank/DDBJ databases">
        <title>Genomic Encyclopedia of Type Strains, Phase IV (KMG-IV): sequencing the most valuable type-strain genomes for metagenomic binning, comparative biology and taxonomic classification.</title>
        <authorList>
            <person name="Goeker M."/>
        </authorList>
    </citation>
    <scope>NUCLEOTIDE SEQUENCE [LARGE SCALE GENOMIC DNA]</scope>
    <source>
        <strain evidence="6 7">DSM 654</strain>
    </source>
</reference>
<gene>
    <name evidence="6" type="ORF">EV671_10537</name>
</gene>
<dbReference type="PANTHER" id="PTHR40261:SF1">
    <property type="entry name" value="RIESKE DOMAIN-CONTAINING PROTEIN"/>
    <property type="match status" value="1"/>
</dbReference>
<dbReference type="EMBL" id="SMBU01000053">
    <property type="protein sequence ID" value="TCU84461.1"/>
    <property type="molecule type" value="Genomic_DNA"/>
</dbReference>
<evidence type="ECO:0000256" key="3">
    <source>
        <dbReference type="ARBA" id="ARBA00023004"/>
    </source>
</evidence>
<proteinExistence type="predicted"/>
<dbReference type="Gene3D" id="2.102.10.10">
    <property type="entry name" value="Rieske [2Fe-2S] iron-sulphur domain"/>
    <property type="match status" value="1"/>
</dbReference>
<evidence type="ECO:0000313" key="6">
    <source>
        <dbReference type="EMBL" id="TCU84461.1"/>
    </source>
</evidence>
<evidence type="ECO:0000313" key="7">
    <source>
        <dbReference type="Proteomes" id="UP000295110"/>
    </source>
</evidence>
<dbReference type="OrthoDB" id="9794779at2"/>
<organism evidence="6 7">
    <name type="scientific">Roseateles saccharophilus</name>
    <name type="common">Pseudomonas saccharophila</name>
    <dbReference type="NCBI Taxonomy" id="304"/>
    <lineage>
        <taxon>Bacteria</taxon>
        <taxon>Pseudomonadati</taxon>
        <taxon>Pseudomonadota</taxon>
        <taxon>Betaproteobacteria</taxon>
        <taxon>Burkholderiales</taxon>
        <taxon>Sphaerotilaceae</taxon>
        <taxon>Roseateles</taxon>
    </lineage>
</organism>
<dbReference type="Proteomes" id="UP000295110">
    <property type="component" value="Unassembled WGS sequence"/>
</dbReference>
<name>A0A4R3UBY7_ROSSA</name>
<dbReference type="InterPro" id="IPR017941">
    <property type="entry name" value="Rieske_2Fe-2S"/>
</dbReference>
<dbReference type="AlphaFoldDB" id="A0A4R3UBY7"/>
<sequence length="128" mass="14866">MLEHDVAPPQRLCASAELEERGRAVSFDVIQWREHVRAFALRFDGRAVAYLNRCAHVPTEMDWQEGEFLDRDKRYIMCSIHGAVYDPLSGQCVMGPCNRGRLTRIELTERDGEVYWHPTRDTKPAFQD</sequence>